<evidence type="ECO:0008006" key="4">
    <source>
        <dbReference type="Google" id="ProtNLM"/>
    </source>
</evidence>
<keyword evidence="1" id="KW-0812">Transmembrane</keyword>
<protein>
    <recommendedName>
        <fullName evidence="4">MFS transporter</fullName>
    </recommendedName>
</protein>
<dbReference type="RefSeq" id="WP_194038330.1">
    <property type="nucleotide sequence ID" value="NZ_CP063373.1"/>
</dbReference>
<dbReference type="SUPFAM" id="SSF103473">
    <property type="entry name" value="MFS general substrate transporter"/>
    <property type="match status" value="1"/>
</dbReference>
<dbReference type="InterPro" id="IPR036259">
    <property type="entry name" value="MFS_trans_sf"/>
</dbReference>
<dbReference type="EMBL" id="CP063373">
    <property type="protein sequence ID" value="QOV33452.1"/>
    <property type="molecule type" value="Genomic_DNA"/>
</dbReference>
<feature type="transmembrane region" description="Helical" evidence="1">
    <location>
        <begin position="65"/>
        <end position="83"/>
    </location>
</feature>
<dbReference type="Proteomes" id="UP000594205">
    <property type="component" value="Chromosome"/>
</dbReference>
<accession>A0A7M2SB09</accession>
<gene>
    <name evidence="2" type="ORF">IM697_24915</name>
</gene>
<evidence type="ECO:0000313" key="3">
    <source>
        <dbReference type="Proteomes" id="UP000594205"/>
    </source>
</evidence>
<proteinExistence type="predicted"/>
<evidence type="ECO:0000256" key="1">
    <source>
        <dbReference type="SAM" id="Phobius"/>
    </source>
</evidence>
<sequence length="163" mass="16356">MISVGSGLLLAPITTAVASGVDPSGAGAASGLMNTTKRVDGVLGLVALSALAADASGVPAGFARVFGAIAVVLAVVAVVSLTYHQEQIVEQLEVKLGRDSREDVRLRLLGEIAFGAYRVGAKNWTAGRGKGAGSRGKGGRATLAARVDEAFDAVPDAIALDAD</sequence>
<reference evidence="2 3" key="1">
    <citation type="submission" date="2020-10" db="EMBL/GenBank/DDBJ databases">
        <title>Streptomyces ferrugineus complate genome analysis.</title>
        <authorList>
            <person name="Anwar N."/>
        </authorList>
    </citation>
    <scope>NUCLEOTIDE SEQUENCE [LARGE SCALE GENOMIC DNA]</scope>
    <source>
        <strain evidence="2 3">CCTCC AA2014009</strain>
    </source>
</reference>
<name>A0A7M2SB09_9ACTN</name>
<dbReference type="KEGG" id="sfeu:IM697_24915"/>
<organism evidence="2 3">
    <name type="scientific">Streptomyces ferrugineus</name>
    <dbReference type="NCBI Taxonomy" id="1413221"/>
    <lineage>
        <taxon>Bacteria</taxon>
        <taxon>Bacillati</taxon>
        <taxon>Actinomycetota</taxon>
        <taxon>Actinomycetes</taxon>
        <taxon>Kitasatosporales</taxon>
        <taxon>Streptomycetaceae</taxon>
        <taxon>Streptomyces</taxon>
    </lineage>
</organism>
<dbReference type="AlphaFoldDB" id="A0A7M2SB09"/>
<keyword evidence="1" id="KW-0472">Membrane</keyword>
<keyword evidence="1" id="KW-1133">Transmembrane helix</keyword>
<keyword evidence="3" id="KW-1185">Reference proteome</keyword>
<evidence type="ECO:0000313" key="2">
    <source>
        <dbReference type="EMBL" id="QOV33452.1"/>
    </source>
</evidence>